<protein>
    <submittedName>
        <fullName evidence="2">Major capsid protein</fullName>
    </submittedName>
</protein>
<dbReference type="AlphaFoldDB" id="A0A3P2A5G3"/>
<gene>
    <name evidence="2" type="ORF">EII21_06735</name>
</gene>
<dbReference type="InterPro" id="IPR005564">
    <property type="entry name" value="Major_capsid_GpE"/>
</dbReference>
<organism evidence="2 3">
    <name type="scientific">Conchiformibius steedae</name>
    <dbReference type="NCBI Taxonomy" id="153493"/>
    <lineage>
        <taxon>Bacteria</taxon>
        <taxon>Pseudomonadati</taxon>
        <taxon>Pseudomonadota</taxon>
        <taxon>Betaproteobacteria</taxon>
        <taxon>Neisseriales</taxon>
        <taxon>Neisseriaceae</taxon>
        <taxon>Conchiformibius</taxon>
    </lineage>
</organism>
<dbReference type="Proteomes" id="UP000269923">
    <property type="component" value="Unassembled WGS sequence"/>
</dbReference>
<dbReference type="RefSeq" id="WP_124794985.1">
    <property type="nucleotide sequence ID" value="NZ_RQYC01000008.1"/>
</dbReference>
<evidence type="ECO:0000313" key="3">
    <source>
        <dbReference type="Proteomes" id="UP000269923"/>
    </source>
</evidence>
<proteinExistence type="predicted"/>
<dbReference type="EMBL" id="RQYC01000008">
    <property type="protein sequence ID" value="RRD90106.1"/>
    <property type="molecule type" value="Genomic_DNA"/>
</dbReference>
<name>A0A3P2A5G3_9NEIS</name>
<feature type="compositionally biased region" description="Polar residues" evidence="1">
    <location>
        <begin position="54"/>
        <end position="65"/>
    </location>
</feature>
<dbReference type="STRING" id="1121352.GCA_000620925_01136"/>
<accession>A0A3P2A5G3</accession>
<sequence>MLSDNSKFGVRPLTEAINRLPAAPTQIRDLALFEARFLNTTYVDVENQSGELRVVQSQPRGNPGNNVPPKHRESRTFKIPHLPVDDVVRADDVQNIRAFGSTQAETVQQKVDEKLADGKAMLEITREHLMLGALQGKILDADGTVLYDLYKEFGLKRQTLNFDLGNNNANVGLAMDKALAVHKKLLKGAMVQGWVVLCGIDYLTALKYHPSVQPLYQRYMDGKAYREGNHLNTVEFEHNGVKFIHYTGDFGAKGAKIADNQAILLPVGRKLYAEFFAPADMSDTVNTTALAYYASREPLDHKKGWSVHMQSNPLPMALRPELVASLEV</sequence>
<comment type="caution">
    <text evidence="2">The sequence shown here is derived from an EMBL/GenBank/DDBJ whole genome shotgun (WGS) entry which is preliminary data.</text>
</comment>
<reference evidence="2 3" key="1">
    <citation type="submission" date="2018-11" db="EMBL/GenBank/DDBJ databases">
        <title>Genomes From Bacteria Associated with the Canine Oral Cavity: a Test Case for Automated Genome-Based Taxonomic Assignment.</title>
        <authorList>
            <person name="Coil D.A."/>
            <person name="Jospin G."/>
            <person name="Darling A.E."/>
            <person name="Wallis C."/>
            <person name="Davis I.J."/>
            <person name="Harris S."/>
            <person name="Eisen J.A."/>
            <person name="Holcombe L.J."/>
            <person name="O'Flynn C."/>
        </authorList>
    </citation>
    <scope>NUCLEOTIDE SEQUENCE [LARGE SCALE GENOMIC DNA]</scope>
    <source>
        <strain evidence="2 3">COT-280</strain>
    </source>
</reference>
<evidence type="ECO:0000256" key="1">
    <source>
        <dbReference type="SAM" id="MobiDB-lite"/>
    </source>
</evidence>
<dbReference type="Pfam" id="PF03864">
    <property type="entry name" value="Phage_cap_E"/>
    <property type="match status" value="1"/>
</dbReference>
<keyword evidence="3" id="KW-1185">Reference proteome</keyword>
<dbReference type="OrthoDB" id="6388191at2"/>
<evidence type="ECO:0000313" key="2">
    <source>
        <dbReference type="EMBL" id="RRD90106.1"/>
    </source>
</evidence>
<feature type="region of interest" description="Disordered" evidence="1">
    <location>
        <begin position="54"/>
        <end position="73"/>
    </location>
</feature>